<feature type="compositionally biased region" description="Polar residues" evidence="2">
    <location>
        <begin position="863"/>
        <end position="874"/>
    </location>
</feature>
<reference evidence="4" key="1">
    <citation type="submission" date="2023-10" db="EMBL/GenBank/DDBJ databases">
        <authorList>
            <person name="Chen Y."/>
            <person name="Shah S."/>
            <person name="Dougan E. K."/>
            <person name="Thang M."/>
            <person name="Chan C."/>
        </authorList>
    </citation>
    <scope>NUCLEOTIDE SEQUENCE [LARGE SCALE GENOMIC DNA]</scope>
</reference>
<dbReference type="SUPFAM" id="SSF57756">
    <property type="entry name" value="Retrovirus zinc finger-like domains"/>
    <property type="match status" value="1"/>
</dbReference>
<evidence type="ECO:0000313" key="4">
    <source>
        <dbReference type="EMBL" id="CAK0865421.1"/>
    </source>
</evidence>
<accession>A0ABN9V2Q4</accession>
<evidence type="ECO:0000256" key="2">
    <source>
        <dbReference type="SAM" id="MobiDB-lite"/>
    </source>
</evidence>
<name>A0ABN9V2Q4_9DINO</name>
<evidence type="ECO:0000256" key="1">
    <source>
        <dbReference type="PROSITE-ProRule" id="PRU00047"/>
    </source>
</evidence>
<proteinExistence type="predicted"/>
<dbReference type="Gene3D" id="4.10.60.10">
    <property type="entry name" value="Zinc finger, CCHC-type"/>
    <property type="match status" value="1"/>
</dbReference>
<keyword evidence="1" id="KW-0863">Zinc-finger</keyword>
<dbReference type="PROSITE" id="PS50158">
    <property type="entry name" value="ZF_CCHC"/>
    <property type="match status" value="1"/>
</dbReference>
<dbReference type="InterPro" id="IPR036875">
    <property type="entry name" value="Znf_CCHC_sf"/>
</dbReference>
<keyword evidence="1" id="KW-0479">Metal-binding</keyword>
<dbReference type="Pfam" id="PF00098">
    <property type="entry name" value="zf-CCHC"/>
    <property type="match status" value="1"/>
</dbReference>
<dbReference type="Proteomes" id="UP001189429">
    <property type="component" value="Unassembled WGS sequence"/>
</dbReference>
<sequence length="1502" mass="169055">MSATHRSWNVEEVCTAIRTAFPGVPPERLTQMAFAVEEEHGDTELGSPPEPYQEESVEDDITDEIDAIAQAAEPIDEADAVEILATWKQTRTAMTKEKLDRGLRPQWKPRPGQGGHGGPTRHDLDKLGRRVKCFRCKKIGHFSRDCKEPPPAHSSQMVFVEPMDEEDQEEARVQAVLGAAQDDEGTDGDLDYEINSILKVHEDNVLARLIQQERWKRLAHEMKEQQEDEYASVEKRAAEEGTVLGVTHADGCSAPDTGCCKSLIGEETLTKHEAATGKQARWLKDAKPMRFRGFDNSVQESVGAVELDWEIKNFIVTFVVYVVPGSAGFLMSKPDMKALGAALDLETDSMYLKRLGLTIPLSETVAGHYEIDFLNREKKVKRQAHTRMVTELFSPPRIVPVAARCGFLEGQSLDKVHGWDVDKDDDYNAMWQRIIEDEPYFVHMCPPCQKLSIMQQRMPLDRRKDLAQHFRDVKWSVNLVHVVVEVAIYQMERGRHFVYETPPRCASLQVPVMKQPLQTRGVYVGIASGCEFGLRCPDTLKLMPKSWEFVTSAPEVAKAVHQRCGGGHEHQHTEGMLKCGIKRTVFSQRYPRRLVEAIVRGMRRQCQVEAFSSEAACKAVQGEEEDADETRDVLRRPHSSIESSPRKLHVQLGHCKNNVLIRHLRHAHATEQAIKAANDFHCPECEGMKCPKVARHSTPAETHLPLKYVSMDCKDLPSWIPGERITCLGIIDETSSLHQVEPMIGMAETSKNLMDALERACIRPYIRPKWLKVDPHRAQISDEFLNWCERQEIEAELRTKMVNLEHYSGQRFEDITGRRVRGKQTMDKRTVSEAYQPLEGHMDESREEQDEAKRPRLEEQTTIDDPSSSQQQFGGVTYPPSLPSPPLRDSADAHLARDVDEDVIVDEVDVLLTQGSKEINTKEDKWKSPEGLAMIEKAYTKEMTSLVHETKAWKPVDLEKSRLLKTQVPDRILRPRPVLTLRTGDDGKEEVKCRCTLQGFKDPDILDLVREGRTASPTMSTNGRAMLLQTLASCKFDLTIGDVKSAFLVAEPEARPNGPIYVTMPKDYTLKGYHPEQLFEVINGYGLGDQPQQWWRTFERYMLEELKFDQHPMDPCVFLLREPVTQENAGLVAKDRVSVIPYATGSESAQLRGEPGALCGILGVHVDDQINGGRGQLWATAMKKLRARFPFRKWVTGSGEFTGESKLLKASMGHLEWIMCSFAATLYPMFCLENRDRYSRKFSAISVIDCKSVFDHVTKPGAPTGLDDKKASIDIAIAKGSLRSLPAWAMVKFEATGSEEQARAFLLGLVDVHPDVSSCEESEARVKVRVPAKTLLGAVQAKKGNTPVTLQHAANTGNIQVMTGVALEDEIRDKCKMLERACASWQRAPLDQKPKLEIKSPATEFFRNSTVKASKKEIEQDGDEKITLPDDEGYSEAMDAILESVGWSLSEYPMMRDRILKTLQMYVPDGEGEATPKRAQAVGEDDDGTGDWQMGDSVKVRK</sequence>
<feature type="region of interest" description="Disordered" evidence="2">
    <location>
        <begin position="95"/>
        <end position="124"/>
    </location>
</feature>
<feature type="region of interest" description="Disordered" evidence="2">
    <location>
        <begin position="818"/>
        <end position="890"/>
    </location>
</feature>
<evidence type="ECO:0000259" key="3">
    <source>
        <dbReference type="PROSITE" id="PS50158"/>
    </source>
</evidence>
<keyword evidence="1" id="KW-0862">Zinc</keyword>
<evidence type="ECO:0000313" key="5">
    <source>
        <dbReference type="Proteomes" id="UP001189429"/>
    </source>
</evidence>
<comment type="caution">
    <text evidence="4">The sequence shown here is derived from an EMBL/GenBank/DDBJ whole genome shotgun (WGS) entry which is preliminary data.</text>
</comment>
<gene>
    <name evidence="4" type="ORF">PCOR1329_LOCUS52947</name>
</gene>
<protein>
    <recommendedName>
        <fullName evidence="3">CCHC-type domain-containing protein</fullName>
    </recommendedName>
</protein>
<feature type="region of interest" description="Disordered" evidence="2">
    <location>
        <begin position="1469"/>
        <end position="1502"/>
    </location>
</feature>
<dbReference type="InterPro" id="IPR001878">
    <property type="entry name" value="Znf_CCHC"/>
</dbReference>
<keyword evidence="5" id="KW-1185">Reference proteome</keyword>
<dbReference type="EMBL" id="CAUYUJ010016449">
    <property type="protein sequence ID" value="CAK0865421.1"/>
    <property type="molecule type" value="Genomic_DNA"/>
</dbReference>
<dbReference type="SMART" id="SM00343">
    <property type="entry name" value="ZnF_C2HC"/>
    <property type="match status" value="1"/>
</dbReference>
<organism evidence="4 5">
    <name type="scientific">Prorocentrum cordatum</name>
    <dbReference type="NCBI Taxonomy" id="2364126"/>
    <lineage>
        <taxon>Eukaryota</taxon>
        <taxon>Sar</taxon>
        <taxon>Alveolata</taxon>
        <taxon>Dinophyceae</taxon>
        <taxon>Prorocentrales</taxon>
        <taxon>Prorocentraceae</taxon>
        <taxon>Prorocentrum</taxon>
    </lineage>
</organism>
<feature type="domain" description="CCHC-type" evidence="3">
    <location>
        <begin position="132"/>
        <end position="148"/>
    </location>
</feature>